<reference evidence="1 2" key="1">
    <citation type="submission" date="2019-10" db="EMBL/GenBank/DDBJ databases">
        <authorList>
            <person name="Karimi E."/>
        </authorList>
    </citation>
    <scope>NUCLEOTIDE SEQUENCE [LARGE SCALE GENOMIC DNA]</scope>
    <source>
        <strain evidence="1">Exiguobacterium sp. 9Y</strain>
    </source>
</reference>
<organism evidence="1 2">
    <name type="scientific">Exiguobacterium oxidotolerans</name>
    <dbReference type="NCBI Taxonomy" id="223958"/>
    <lineage>
        <taxon>Bacteria</taxon>
        <taxon>Bacillati</taxon>
        <taxon>Bacillota</taxon>
        <taxon>Bacilli</taxon>
        <taxon>Bacillales</taxon>
        <taxon>Bacillales Family XII. Incertae Sedis</taxon>
        <taxon>Exiguobacterium</taxon>
    </lineage>
</organism>
<dbReference type="Proteomes" id="UP000439752">
    <property type="component" value="Unassembled WGS sequence"/>
</dbReference>
<sequence length="60" mass="6920">MNRSLANSSAFVTLQRSEAAQITAAWETRQGREARTVGLLRIYHYMTHKQHTSEHIIFGF</sequence>
<keyword evidence="2" id="KW-1185">Reference proteome</keyword>
<protein>
    <submittedName>
        <fullName evidence="1">Uncharacterized protein</fullName>
    </submittedName>
</protein>
<dbReference type="AlphaFoldDB" id="A0A653IES9"/>
<dbReference type="EMBL" id="CABWKQ010000030">
    <property type="protein sequence ID" value="VWX37754.1"/>
    <property type="molecule type" value="Genomic_DNA"/>
</dbReference>
<evidence type="ECO:0000313" key="1">
    <source>
        <dbReference type="EMBL" id="VWX37754.1"/>
    </source>
</evidence>
<gene>
    <name evidence="1" type="ORF">EXIGUO9Y_360035</name>
</gene>
<name>A0A653IES9_9BACL</name>
<evidence type="ECO:0000313" key="2">
    <source>
        <dbReference type="Proteomes" id="UP000439752"/>
    </source>
</evidence>
<proteinExistence type="predicted"/>
<accession>A0A653IES9</accession>